<reference evidence="11 12" key="1">
    <citation type="submission" date="2021-01" db="EMBL/GenBank/DDBJ databases">
        <title>WGS of actinomycetes isolated from Thailand.</title>
        <authorList>
            <person name="Thawai C."/>
        </authorList>
    </citation>
    <scope>NUCLEOTIDE SEQUENCE [LARGE SCALE GENOMIC DNA]</scope>
    <source>
        <strain evidence="11 12">CH9-7</strain>
    </source>
</reference>
<gene>
    <name evidence="11" type="ORF">JK360_25970</name>
</gene>
<evidence type="ECO:0000256" key="9">
    <source>
        <dbReference type="ARBA" id="ARBA00023136"/>
    </source>
</evidence>
<dbReference type="RefSeq" id="WP_201808208.1">
    <property type="nucleotide sequence ID" value="NZ_JAERRI010000015.1"/>
</dbReference>
<evidence type="ECO:0000256" key="6">
    <source>
        <dbReference type="ARBA" id="ARBA00022801"/>
    </source>
</evidence>
<dbReference type="InterPro" id="IPR007795">
    <property type="entry name" value="T7SS_EccB"/>
</dbReference>
<comment type="similarity">
    <text evidence="2">Belongs to the EccB family.</text>
</comment>
<evidence type="ECO:0000313" key="12">
    <source>
        <dbReference type="Proteomes" id="UP000629371"/>
    </source>
</evidence>
<evidence type="ECO:0000256" key="5">
    <source>
        <dbReference type="ARBA" id="ARBA00022741"/>
    </source>
</evidence>
<proteinExistence type="inferred from homology"/>
<dbReference type="Proteomes" id="UP000629371">
    <property type="component" value="Unassembled WGS sequence"/>
</dbReference>
<keyword evidence="7" id="KW-0067">ATP-binding</keyword>
<evidence type="ECO:0000256" key="8">
    <source>
        <dbReference type="ARBA" id="ARBA00022989"/>
    </source>
</evidence>
<dbReference type="Gene3D" id="2.40.50.910">
    <property type="entry name" value="Type VII secretion system EccB, repeat 3 domain"/>
    <property type="match status" value="1"/>
</dbReference>
<dbReference type="InterPro" id="IPR042485">
    <property type="entry name" value="T7SS_EccB_R3"/>
</dbReference>
<dbReference type="Pfam" id="PF05108">
    <property type="entry name" value="T7SS_ESX1_EccB"/>
    <property type="match status" value="2"/>
</dbReference>
<name>A0ABS1MYC6_9ACTN</name>
<evidence type="ECO:0000313" key="11">
    <source>
        <dbReference type="EMBL" id="MBL1092780.1"/>
    </source>
</evidence>
<evidence type="ECO:0000256" key="4">
    <source>
        <dbReference type="ARBA" id="ARBA00022692"/>
    </source>
</evidence>
<evidence type="ECO:0000256" key="1">
    <source>
        <dbReference type="ARBA" id="ARBA00004162"/>
    </source>
</evidence>
<evidence type="ECO:0000256" key="7">
    <source>
        <dbReference type="ARBA" id="ARBA00022840"/>
    </source>
</evidence>
<protein>
    <submittedName>
        <fullName evidence="11">Type VII secretion protein EccB</fullName>
    </submittedName>
</protein>
<evidence type="ECO:0000256" key="3">
    <source>
        <dbReference type="ARBA" id="ARBA00022475"/>
    </source>
</evidence>
<evidence type="ECO:0000256" key="2">
    <source>
        <dbReference type="ARBA" id="ARBA00008149"/>
    </source>
</evidence>
<keyword evidence="4" id="KW-0812">Transmembrane</keyword>
<dbReference type="InterPro" id="IPR044857">
    <property type="entry name" value="T7SS_EccB_R1"/>
</dbReference>
<organism evidence="11 12">
    <name type="scientific">Streptomyces siderophoricus</name>
    <dbReference type="NCBI Taxonomy" id="2802281"/>
    <lineage>
        <taxon>Bacteria</taxon>
        <taxon>Bacillati</taxon>
        <taxon>Actinomycetota</taxon>
        <taxon>Actinomycetes</taxon>
        <taxon>Kitasatosporales</taxon>
        <taxon>Streptomycetaceae</taxon>
        <taxon>Streptomyces</taxon>
    </lineage>
</organism>
<comment type="caution">
    <text evidence="11">The sequence shown here is derived from an EMBL/GenBank/DDBJ whole genome shotgun (WGS) entry which is preliminary data.</text>
</comment>
<feature type="compositionally biased region" description="Polar residues" evidence="10">
    <location>
        <begin position="387"/>
        <end position="397"/>
    </location>
</feature>
<feature type="region of interest" description="Disordered" evidence="10">
    <location>
        <begin position="387"/>
        <end position="407"/>
    </location>
</feature>
<accession>A0ABS1MYC6</accession>
<sequence length="551" mass="58571">MASRRDELNAYSFARKRTNAAFLKPLPNGSIESAPKPLKAVVPSMIMGVLMLVGFGACGILKPVAPQGWDEVGKNVIVGDESTTRYIVLNTKDANGNNQKLLHPILNLASARLLLDPKFQVVKVKESELDGKIPHGPAIGIPFAPDRLPSAEDADKPKTWAVCNRPGTSAGSKPQQAVFVLAGKDKQLVDDTRKGKLDFHQALYVEDPDGKPWLVDHNGMAFEFNSTGLGWQPPGGKEQGDKDLRRIIFGAKAQPQKVTQQFMDTLLKVPSVMAISMPMVSGAGGQTSDTEVPAKARTVGSILQDSDGQKYVVEKDGVEQVSNFVAKLLMEGPNAQKVNSSGSALEPVEVATGSFRPKPDETGNGYSTFLGKVLGTDVESPWPTDTISPANDFTNGSQTGGLGGPTESGVSCSVYKGHNTKYPGGQEKQLGYPNGVPDMQTWVGDDYPAKIASGASSYVTPGSGLLYTEVATPKATSGSLFLVTDTGLRYLIPRNNDSATKAGSDKQEVDQARAHLGYGGTHPPLILKAWSSLLSNGPVLDTRSAKQPQSS</sequence>
<dbReference type="EMBL" id="JAERRI010000015">
    <property type="protein sequence ID" value="MBL1092780.1"/>
    <property type="molecule type" value="Genomic_DNA"/>
</dbReference>
<evidence type="ECO:0000256" key="10">
    <source>
        <dbReference type="SAM" id="MobiDB-lite"/>
    </source>
</evidence>
<keyword evidence="12" id="KW-1185">Reference proteome</keyword>
<comment type="subcellular location">
    <subcellularLocation>
        <location evidence="1">Cell membrane</location>
        <topology evidence="1">Single-pass membrane protein</topology>
    </subcellularLocation>
</comment>
<dbReference type="Gene3D" id="3.30.2390.20">
    <property type="entry name" value="Type VII secretion system EccB, repeat 1 domain"/>
    <property type="match status" value="1"/>
</dbReference>
<keyword evidence="5" id="KW-0547">Nucleotide-binding</keyword>
<keyword evidence="8" id="KW-1133">Transmembrane helix</keyword>
<dbReference type="PANTHER" id="PTHR40765">
    <property type="entry name" value="ESX-2 SECRETION SYSTEM ATPASE ECCB2"/>
    <property type="match status" value="1"/>
</dbReference>
<keyword evidence="9" id="KW-0472">Membrane</keyword>
<keyword evidence="3" id="KW-1003">Cell membrane</keyword>
<dbReference type="PANTHER" id="PTHR40765:SF2">
    <property type="entry name" value="ESX-2 SECRETION SYSTEM ATPASE ECCB2"/>
    <property type="match status" value="1"/>
</dbReference>
<keyword evidence="6" id="KW-0378">Hydrolase</keyword>